<dbReference type="OrthoDB" id="143323at2"/>
<dbReference type="EMBL" id="LT629688">
    <property type="protein sequence ID" value="SDD59212.1"/>
    <property type="molecule type" value="Genomic_DNA"/>
</dbReference>
<dbReference type="Gene3D" id="3.20.20.30">
    <property type="entry name" value="Luciferase-like domain"/>
    <property type="match status" value="1"/>
</dbReference>
<keyword evidence="1" id="KW-0285">Flavoprotein</keyword>
<dbReference type="STRING" id="675864.SAMN04489747_1306"/>
<dbReference type="Pfam" id="PF00296">
    <property type="entry name" value="Bac_luciferase"/>
    <property type="match status" value="1"/>
</dbReference>
<dbReference type="InterPro" id="IPR011251">
    <property type="entry name" value="Luciferase-like_dom"/>
</dbReference>
<dbReference type="SUPFAM" id="SSF51679">
    <property type="entry name" value="Bacterial luciferase-like"/>
    <property type="match status" value="1"/>
</dbReference>
<gene>
    <name evidence="6" type="ORF">SAMN04489747_1306</name>
</gene>
<keyword evidence="7" id="KW-1185">Reference proteome</keyword>
<dbReference type="PANTHER" id="PTHR42847">
    <property type="entry name" value="ALKANESULFONATE MONOOXYGENASE"/>
    <property type="match status" value="1"/>
</dbReference>
<reference evidence="6 7" key="1">
    <citation type="submission" date="2016-10" db="EMBL/GenBank/DDBJ databases">
        <authorList>
            <person name="de Groot N.N."/>
        </authorList>
    </citation>
    <scope>NUCLEOTIDE SEQUENCE [LARGE SCALE GENOMIC DNA]</scope>
    <source>
        <strain evidence="6 7">MON 2.2</strain>
    </source>
</reference>
<evidence type="ECO:0000313" key="7">
    <source>
        <dbReference type="Proteomes" id="UP000198546"/>
    </source>
</evidence>
<keyword evidence="3" id="KW-0560">Oxidoreductase</keyword>
<evidence type="ECO:0000259" key="5">
    <source>
        <dbReference type="Pfam" id="PF00296"/>
    </source>
</evidence>
<keyword evidence="2" id="KW-0288">FMN</keyword>
<evidence type="ECO:0000313" key="6">
    <source>
        <dbReference type="EMBL" id="SDD59212.1"/>
    </source>
</evidence>
<dbReference type="PANTHER" id="PTHR42847:SF4">
    <property type="entry name" value="ALKANESULFONATE MONOOXYGENASE-RELATED"/>
    <property type="match status" value="1"/>
</dbReference>
<dbReference type="NCBIfam" id="TIGR03560">
    <property type="entry name" value="F420_Rv1855c"/>
    <property type="match status" value="1"/>
</dbReference>
<organism evidence="6 7">
    <name type="scientific">Auraticoccus monumenti</name>
    <dbReference type="NCBI Taxonomy" id="675864"/>
    <lineage>
        <taxon>Bacteria</taxon>
        <taxon>Bacillati</taxon>
        <taxon>Actinomycetota</taxon>
        <taxon>Actinomycetes</taxon>
        <taxon>Propionibacteriales</taxon>
        <taxon>Propionibacteriaceae</taxon>
        <taxon>Auraticoccus</taxon>
    </lineage>
</organism>
<feature type="domain" description="Luciferase-like" evidence="5">
    <location>
        <begin position="7"/>
        <end position="249"/>
    </location>
</feature>
<dbReference type="GO" id="GO:0046306">
    <property type="term" value="P:alkanesulfonate catabolic process"/>
    <property type="evidence" value="ECO:0007669"/>
    <property type="project" value="TreeGrafter"/>
</dbReference>
<evidence type="ECO:0000256" key="1">
    <source>
        <dbReference type="ARBA" id="ARBA00022630"/>
    </source>
</evidence>
<evidence type="ECO:0000256" key="4">
    <source>
        <dbReference type="ARBA" id="ARBA00023033"/>
    </source>
</evidence>
<accession>A0A1G6W010</accession>
<dbReference type="InterPro" id="IPR050172">
    <property type="entry name" value="SsuD_RutA_monooxygenase"/>
</dbReference>
<proteinExistence type="predicted"/>
<dbReference type="GO" id="GO:0008726">
    <property type="term" value="F:alkanesulfonate monooxygenase activity"/>
    <property type="evidence" value="ECO:0007669"/>
    <property type="project" value="TreeGrafter"/>
</dbReference>
<dbReference type="InterPro" id="IPR036661">
    <property type="entry name" value="Luciferase-like_sf"/>
</dbReference>
<evidence type="ECO:0000256" key="2">
    <source>
        <dbReference type="ARBA" id="ARBA00022643"/>
    </source>
</evidence>
<dbReference type="AlphaFoldDB" id="A0A1G6W010"/>
<keyword evidence="4" id="KW-0503">Monooxygenase</keyword>
<name>A0A1G6W010_9ACTN</name>
<dbReference type="RefSeq" id="WP_090591726.1">
    <property type="nucleotide sequence ID" value="NZ_LT629688.1"/>
</dbReference>
<protein>
    <submittedName>
        <fullName evidence="6">Probable F420-dependent oxidoreductase, Rv1855c family</fullName>
    </submittedName>
</protein>
<dbReference type="Proteomes" id="UP000198546">
    <property type="component" value="Chromosome i"/>
</dbReference>
<sequence>MELRIFTEPQQGARYDDLLRVALRAEECGYGAFFRSDHYLTMGGDGLPGPTDAWVTLAGLARETSTIRLGTLVTSATFREPGPLAIAVAQVDQMSGGRVDLGLGAGWYEGEHAAYGIPFPDTGTRFDRFAEQLEIVTGLWRTPVGETFDFSGEHWQLVGSPALPKPFTPGGPPIIVGGRGPRRTPALAARFADEFNSPFCAADEAARLFARVRTACEDAGRDQPPVFSSALTLCCGRDDAEVRRRAEAIGRDPDHWGEEMLAGTPAQVVEQVEAFAAAGAERLYLQVMDLADLDHLDLVAAEVAPRLAG</sequence>
<dbReference type="InterPro" id="IPR019952">
    <property type="entry name" value="F420_OxRdatse_Rv1855c_pred"/>
</dbReference>
<evidence type="ECO:0000256" key="3">
    <source>
        <dbReference type="ARBA" id="ARBA00023002"/>
    </source>
</evidence>